<sequence>MGEEWPRHEFPAGRQVRNLRPNRHRAQRAGHGQRPLWAVQWGCSGGLLAALEGRGTADKQLVAVNPASTARLGPRPRPSCQKMVNDRWKTVGTAPQLEDRPRDKPQTDVIGEGTVRVGSRRRGRQGRALAAPRSPEPPLARSPGVTRRRDGSATVCKAPSQPCSPRQPRDEGQTHVLRSQRAGGRVAQRGRGICPSAVACQRAGDGGGQG</sequence>
<gene>
    <name evidence="2" type="ORF">HJG60_005129</name>
</gene>
<dbReference type="EMBL" id="JABVXQ010000002">
    <property type="protein sequence ID" value="KAF6124352.1"/>
    <property type="molecule type" value="Genomic_DNA"/>
</dbReference>
<proteinExistence type="predicted"/>
<feature type="compositionally biased region" description="Basic and acidic residues" evidence="1">
    <location>
        <begin position="97"/>
        <end position="106"/>
    </location>
</feature>
<accession>A0A834B6M1</accession>
<feature type="region of interest" description="Disordered" evidence="1">
    <location>
        <begin position="92"/>
        <end position="189"/>
    </location>
</feature>
<dbReference type="AlphaFoldDB" id="A0A834B6M1"/>
<organism evidence="2 3">
    <name type="scientific">Phyllostomus discolor</name>
    <name type="common">pale spear-nosed bat</name>
    <dbReference type="NCBI Taxonomy" id="89673"/>
    <lineage>
        <taxon>Eukaryota</taxon>
        <taxon>Metazoa</taxon>
        <taxon>Chordata</taxon>
        <taxon>Craniata</taxon>
        <taxon>Vertebrata</taxon>
        <taxon>Euteleostomi</taxon>
        <taxon>Mammalia</taxon>
        <taxon>Eutheria</taxon>
        <taxon>Laurasiatheria</taxon>
        <taxon>Chiroptera</taxon>
        <taxon>Yangochiroptera</taxon>
        <taxon>Phyllostomidae</taxon>
        <taxon>Phyllostominae</taxon>
        <taxon>Phyllostomus</taxon>
    </lineage>
</organism>
<feature type="compositionally biased region" description="Basic and acidic residues" evidence="1">
    <location>
        <begin position="1"/>
        <end position="11"/>
    </location>
</feature>
<evidence type="ECO:0000256" key="1">
    <source>
        <dbReference type="SAM" id="MobiDB-lite"/>
    </source>
</evidence>
<protein>
    <submittedName>
        <fullName evidence="2">Fibrinogen C domain containing 1</fullName>
    </submittedName>
</protein>
<reference evidence="2 3" key="1">
    <citation type="journal article" date="2020" name="Nature">
        <title>Six reference-quality genomes reveal evolution of bat adaptations.</title>
        <authorList>
            <person name="Jebb D."/>
            <person name="Huang Z."/>
            <person name="Pippel M."/>
            <person name="Hughes G.M."/>
            <person name="Lavrichenko K."/>
            <person name="Devanna P."/>
            <person name="Winkler S."/>
            <person name="Jermiin L.S."/>
            <person name="Skirmuntt E.C."/>
            <person name="Katzourakis A."/>
            <person name="Burkitt-Gray L."/>
            <person name="Ray D.A."/>
            <person name="Sullivan K.A.M."/>
            <person name="Roscito J.G."/>
            <person name="Kirilenko B.M."/>
            <person name="Davalos L.M."/>
            <person name="Corthals A.P."/>
            <person name="Power M.L."/>
            <person name="Jones G."/>
            <person name="Ransome R.D."/>
            <person name="Dechmann D.K.N."/>
            <person name="Locatelli A.G."/>
            <person name="Puechmaille S.J."/>
            <person name="Fedrigo O."/>
            <person name="Jarvis E.D."/>
            <person name="Hiller M."/>
            <person name="Vernes S.C."/>
            <person name="Myers E.W."/>
            <person name="Teeling E.C."/>
        </authorList>
    </citation>
    <scope>NUCLEOTIDE SEQUENCE [LARGE SCALE GENOMIC DNA]</scope>
    <source>
        <strain evidence="2">Bat1K_MPI-CBG_1</strain>
    </source>
</reference>
<name>A0A834B6M1_9CHIR</name>
<dbReference type="Proteomes" id="UP000664940">
    <property type="component" value="Unassembled WGS sequence"/>
</dbReference>
<comment type="caution">
    <text evidence="2">The sequence shown here is derived from an EMBL/GenBank/DDBJ whole genome shotgun (WGS) entry which is preliminary data.</text>
</comment>
<evidence type="ECO:0000313" key="2">
    <source>
        <dbReference type="EMBL" id="KAF6124352.1"/>
    </source>
</evidence>
<feature type="region of interest" description="Disordered" evidence="1">
    <location>
        <begin position="1"/>
        <end position="33"/>
    </location>
</feature>
<evidence type="ECO:0000313" key="3">
    <source>
        <dbReference type="Proteomes" id="UP000664940"/>
    </source>
</evidence>
<feature type="compositionally biased region" description="Low complexity" evidence="1">
    <location>
        <begin position="180"/>
        <end position="189"/>
    </location>
</feature>